<reference evidence="2 3" key="1">
    <citation type="submission" date="2019-05" db="EMBL/GenBank/DDBJ databases">
        <title>Another draft genome of Portunus trituberculatus and its Hox gene families provides insights of decapod evolution.</title>
        <authorList>
            <person name="Jeong J.-H."/>
            <person name="Song I."/>
            <person name="Kim S."/>
            <person name="Choi T."/>
            <person name="Kim D."/>
            <person name="Ryu S."/>
            <person name="Kim W."/>
        </authorList>
    </citation>
    <scope>NUCLEOTIDE SEQUENCE [LARGE SCALE GENOMIC DNA]</scope>
    <source>
        <tissue evidence="2">Muscle</tissue>
    </source>
</reference>
<dbReference type="Proteomes" id="UP000324222">
    <property type="component" value="Unassembled WGS sequence"/>
</dbReference>
<comment type="caution">
    <text evidence="2">The sequence shown here is derived from an EMBL/GenBank/DDBJ whole genome shotgun (WGS) entry which is preliminary data.</text>
</comment>
<organism evidence="2 3">
    <name type="scientific">Portunus trituberculatus</name>
    <name type="common">Swimming crab</name>
    <name type="synonym">Neptunus trituberculatus</name>
    <dbReference type="NCBI Taxonomy" id="210409"/>
    <lineage>
        <taxon>Eukaryota</taxon>
        <taxon>Metazoa</taxon>
        <taxon>Ecdysozoa</taxon>
        <taxon>Arthropoda</taxon>
        <taxon>Crustacea</taxon>
        <taxon>Multicrustacea</taxon>
        <taxon>Malacostraca</taxon>
        <taxon>Eumalacostraca</taxon>
        <taxon>Eucarida</taxon>
        <taxon>Decapoda</taxon>
        <taxon>Pleocyemata</taxon>
        <taxon>Brachyura</taxon>
        <taxon>Eubrachyura</taxon>
        <taxon>Portunoidea</taxon>
        <taxon>Portunidae</taxon>
        <taxon>Portuninae</taxon>
        <taxon>Portunus</taxon>
    </lineage>
</organism>
<feature type="region of interest" description="Disordered" evidence="1">
    <location>
        <begin position="21"/>
        <end position="113"/>
    </location>
</feature>
<evidence type="ECO:0000313" key="2">
    <source>
        <dbReference type="EMBL" id="MPD04344.1"/>
    </source>
</evidence>
<sequence>MPLNHHGLCKHSRRDLKCLATRAPPQSEARQGRQEAGGTEGGAAGRGGGTQLAAPLRAPRFRSRGHTASQLPRKSHLLLTSPASAAQHLGVPLTLQEPHAETDQSSVGDKTEVGGSCSCAGVRALASGEAKARRAANRPQTSILVPDRALVQAMAPT</sequence>
<dbReference type="AlphaFoldDB" id="A0A5B7KC89"/>
<evidence type="ECO:0000256" key="1">
    <source>
        <dbReference type="SAM" id="MobiDB-lite"/>
    </source>
</evidence>
<protein>
    <submittedName>
        <fullName evidence="2">Uncharacterized protein</fullName>
    </submittedName>
</protein>
<feature type="compositionally biased region" description="Gly residues" evidence="1">
    <location>
        <begin position="38"/>
        <end position="50"/>
    </location>
</feature>
<dbReference type="EMBL" id="VSRR010140644">
    <property type="protein sequence ID" value="MPD04344.1"/>
    <property type="molecule type" value="Genomic_DNA"/>
</dbReference>
<keyword evidence="3" id="KW-1185">Reference proteome</keyword>
<gene>
    <name evidence="2" type="ORF">E2C01_100025</name>
</gene>
<evidence type="ECO:0000313" key="3">
    <source>
        <dbReference type="Proteomes" id="UP000324222"/>
    </source>
</evidence>
<name>A0A5B7KC89_PORTR</name>
<proteinExistence type="predicted"/>
<accession>A0A5B7KC89</accession>